<dbReference type="HOGENOM" id="CLU_2336811_0_0_1"/>
<evidence type="ECO:0000313" key="2">
    <source>
        <dbReference type="EMBL" id="KEH33887.1"/>
    </source>
</evidence>
<feature type="compositionally biased region" description="Polar residues" evidence="1">
    <location>
        <begin position="82"/>
        <end position="91"/>
    </location>
</feature>
<feature type="region of interest" description="Disordered" evidence="1">
    <location>
        <begin position="76"/>
        <end position="98"/>
    </location>
</feature>
<evidence type="ECO:0000313" key="4">
    <source>
        <dbReference type="Proteomes" id="UP000002051"/>
    </source>
</evidence>
<gene>
    <name evidence="2" type="ordered locus">MTR_3g053400</name>
</gene>
<reference evidence="2 4" key="1">
    <citation type="journal article" date="2011" name="Nature">
        <title>The Medicago genome provides insight into the evolution of rhizobial symbioses.</title>
        <authorList>
            <person name="Young N.D."/>
            <person name="Debelle F."/>
            <person name="Oldroyd G.E."/>
            <person name="Geurts R."/>
            <person name="Cannon S.B."/>
            <person name="Udvardi M.K."/>
            <person name="Benedito V.A."/>
            <person name="Mayer K.F."/>
            <person name="Gouzy J."/>
            <person name="Schoof H."/>
            <person name="Van de Peer Y."/>
            <person name="Proost S."/>
            <person name="Cook D.R."/>
            <person name="Meyers B.C."/>
            <person name="Spannagl M."/>
            <person name="Cheung F."/>
            <person name="De Mita S."/>
            <person name="Krishnakumar V."/>
            <person name="Gundlach H."/>
            <person name="Zhou S."/>
            <person name="Mudge J."/>
            <person name="Bharti A.K."/>
            <person name="Murray J.D."/>
            <person name="Naoumkina M.A."/>
            <person name="Rosen B."/>
            <person name="Silverstein K.A."/>
            <person name="Tang H."/>
            <person name="Rombauts S."/>
            <person name="Zhao P.X."/>
            <person name="Zhou P."/>
            <person name="Barbe V."/>
            <person name="Bardou P."/>
            <person name="Bechner M."/>
            <person name="Bellec A."/>
            <person name="Berger A."/>
            <person name="Berges H."/>
            <person name="Bidwell S."/>
            <person name="Bisseling T."/>
            <person name="Choisne N."/>
            <person name="Couloux A."/>
            <person name="Denny R."/>
            <person name="Deshpande S."/>
            <person name="Dai X."/>
            <person name="Doyle J.J."/>
            <person name="Dudez A.M."/>
            <person name="Farmer A.D."/>
            <person name="Fouteau S."/>
            <person name="Franken C."/>
            <person name="Gibelin C."/>
            <person name="Gish J."/>
            <person name="Goldstein S."/>
            <person name="Gonzalez A.J."/>
            <person name="Green P.J."/>
            <person name="Hallab A."/>
            <person name="Hartog M."/>
            <person name="Hua A."/>
            <person name="Humphray S.J."/>
            <person name="Jeong D.H."/>
            <person name="Jing Y."/>
            <person name="Jocker A."/>
            <person name="Kenton S.M."/>
            <person name="Kim D.J."/>
            <person name="Klee K."/>
            <person name="Lai H."/>
            <person name="Lang C."/>
            <person name="Lin S."/>
            <person name="Macmil S.L."/>
            <person name="Magdelenat G."/>
            <person name="Matthews L."/>
            <person name="McCorrison J."/>
            <person name="Monaghan E.L."/>
            <person name="Mun J.H."/>
            <person name="Najar F.Z."/>
            <person name="Nicholson C."/>
            <person name="Noirot C."/>
            <person name="O'Bleness M."/>
            <person name="Paule C.R."/>
            <person name="Poulain J."/>
            <person name="Prion F."/>
            <person name="Qin B."/>
            <person name="Qu C."/>
            <person name="Retzel E.F."/>
            <person name="Riddle C."/>
            <person name="Sallet E."/>
            <person name="Samain S."/>
            <person name="Samson N."/>
            <person name="Sanders I."/>
            <person name="Saurat O."/>
            <person name="Scarpelli C."/>
            <person name="Schiex T."/>
            <person name="Segurens B."/>
            <person name="Severin A.J."/>
            <person name="Sherrier D.J."/>
            <person name="Shi R."/>
            <person name="Sims S."/>
            <person name="Singer S.R."/>
            <person name="Sinharoy S."/>
            <person name="Sterck L."/>
            <person name="Viollet A."/>
            <person name="Wang B.B."/>
            <person name="Wang K."/>
            <person name="Wang M."/>
            <person name="Wang X."/>
            <person name="Warfsmann J."/>
            <person name="Weissenbach J."/>
            <person name="White D.D."/>
            <person name="White J.D."/>
            <person name="Wiley G.B."/>
            <person name="Wincker P."/>
            <person name="Xing Y."/>
            <person name="Yang L."/>
            <person name="Yao Z."/>
            <person name="Ying F."/>
            <person name="Zhai J."/>
            <person name="Zhou L."/>
            <person name="Zuber A."/>
            <person name="Denarie J."/>
            <person name="Dixon R.A."/>
            <person name="May G.D."/>
            <person name="Schwartz D.C."/>
            <person name="Rogers J."/>
            <person name="Quetier F."/>
            <person name="Town C.D."/>
            <person name="Roe B.A."/>
        </authorList>
    </citation>
    <scope>NUCLEOTIDE SEQUENCE [LARGE SCALE GENOMIC DNA]</scope>
    <source>
        <strain evidence="2">A17</strain>
        <strain evidence="3 4">cv. Jemalong A17</strain>
    </source>
</reference>
<dbReference type="Proteomes" id="UP000002051">
    <property type="component" value="Chromosome 3"/>
</dbReference>
<evidence type="ECO:0000256" key="1">
    <source>
        <dbReference type="SAM" id="MobiDB-lite"/>
    </source>
</evidence>
<dbReference type="EnsemblPlants" id="KEH33887">
    <property type="protein sequence ID" value="KEH33887"/>
    <property type="gene ID" value="MTR_3g053400"/>
</dbReference>
<dbReference type="EMBL" id="CM001219">
    <property type="protein sequence ID" value="KEH33887.1"/>
    <property type="molecule type" value="Genomic_DNA"/>
</dbReference>
<sequence>MKERMLPTRQTHASGRGPVEREEPSSGPSFNPYYGSIMRYTSQTPPFNAYMSMGNENVPSVGAPEFPELSTQITLGGMTDANEVTSNPEDSTPNRKKN</sequence>
<reference evidence="2 4" key="2">
    <citation type="journal article" date="2014" name="BMC Genomics">
        <title>An improved genome release (version Mt4.0) for the model legume Medicago truncatula.</title>
        <authorList>
            <person name="Tang H."/>
            <person name="Krishnakumar V."/>
            <person name="Bidwell S."/>
            <person name="Rosen B."/>
            <person name="Chan A."/>
            <person name="Zhou S."/>
            <person name="Gentzbittel L."/>
            <person name="Childs K.L."/>
            <person name="Yandell M."/>
            <person name="Gundlach H."/>
            <person name="Mayer K.F."/>
            <person name="Schwartz D.C."/>
            <person name="Town C.D."/>
        </authorList>
    </citation>
    <scope>GENOME REANNOTATION</scope>
    <source>
        <strain evidence="2">A17</strain>
        <strain evidence="3 4">cv. Jemalong A17</strain>
    </source>
</reference>
<accession>A0A072UWE0</accession>
<name>A0A072UWE0_MEDTR</name>
<dbReference type="AlphaFoldDB" id="A0A072UWE0"/>
<evidence type="ECO:0000313" key="3">
    <source>
        <dbReference type="EnsemblPlants" id="KEH33887"/>
    </source>
</evidence>
<keyword evidence="4" id="KW-1185">Reference proteome</keyword>
<reference evidence="3" key="3">
    <citation type="submission" date="2015-04" db="UniProtKB">
        <authorList>
            <consortium name="EnsemblPlants"/>
        </authorList>
    </citation>
    <scope>IDENTIFICATION</scope>
    <source>
        <strain evidence="3">cv. Jemalong A17</strain>
    </source>
</reference>
<proteinExistence type="predicted"/>
<protein>
    <submittedName>
        <fullName evidence="2 3">Uncharacterized protein</fullName>
    </submittedName>
</protein>
<feature type="region of interest" description="Disordered" evidence="1">
    <location>
        <begin position="1"/>
        <end position="31"/>
    </location>
</feature>
<organism evidence="2 4">
    <name type="scientific">Medicago truncatula</name>
    <name type="common">Barrel medic</name>
    <name type="synonym">Medicago tribuloides</name>
    <dbReference type="NCBI Taxonomy" id="3880"/>
    <lineage>
        <taxon>Eukaryota</taxon>
        <taxon>Viridiplantae</taxon>
        <taxon>Streptophyta</taxon>
        <taxon>Embryophyta</taxon>
        <taxon>Tracheophyta</taxon>
        <taxon>Spermatophyta</taxon>
        <taxon>Magnoliopsida</taxon>
        <taxon>eudicotyledons</taxon>
        <taxon>Gunneridae</taxon>
        <taxon>Pentapetalae</taxon>
        <taxon>rosids</taxon>
        <taxon>fabids</taxon>
        <taxon>Fabales</taxon>
        <taxon>Fabaceae</taxon>
        <taxon>Papilionoideae</taxon>
        <taxon>50 kb inversion clade</taxon>
        <taxon>NPAAA clade</taxon>
        <taxon>Hologalegina</taxon>
        <taxon>IRL clade</taxon>
        <taxon>Trifolieae</taxon>
        <taxon>Medicago</taxon>
    </lineage>
</organism>